<evidence type="ECO:0000313" key="2">
    <source>
        <dbReference type="Proteomes" id="UP000009352"/>
    </source>
</evidence>
<accession>A0AB33XSM7</accession>
<comment type="caution">
    <text evidence="1">The sequence shown here is derived from an EMBL/GenBank/DDBJ whole genome shotgun (WGS) entry which is preliminary data.</text>
</comment>
<protein>
    <submittedName>
        <fullName evidence="1">Uncharacterized protein</fullName>
    </submittedName>
</protein>
<organism evidence="1 2">
    <name type="scientific">Lacticaseibacillus rhamnosus LRHMDP3</name>
    <dbReference type="NCBI Taxonomy" id="1203259"/>
    <lineage>
        <taxon>Bacteria</taxon>
        <taxon>Bacillati</taxon>
        <taxon>Bacillota</taxon>
        <taxon>Bacilli</taxon>
        <taxon>Lactobacillales</taxon>
        <taxon>Lactobacillaceae</taxon>
        <taxon>Lacticaseibacillus</taxon>
    </lineage>
</organism>
<sequence length="56" mass="6366">MKLTEANIGGIQILVPLYFADIDKEDANLNQFMEAFDIPTPMEDTALEAIKEFYIN</sequence>
<reference evidence="1 2" key="1">
    <citation type="journal article" date="2013" name="Genome Announc.">
        <title>Draft Genome Sequence of Staphylococcus simulans UMC-CNS-990, Isolated from a Case of Chronic Bovine Mastitis.</title>
        <authorList>
            <person name="Calcutt M.J."/>
            <person name="Foecking M.F."/>
            <person name="Hsieh H.Y."/>
            <person name="Perry J."/>
            <person name="Stewart G.C."/>
            <person name="Middleton J.R."/>
        </authorList>
    </citation>
    <scope>NUCLEOTIDE SEQUENCE [LARGE SCALE GENOMIC DNA]</scope>
    <source>
        <strain evidence="1 2">LRHMDP3</strain>
    </source>
</reference>
<evidence type="ECO:0000313" key="1">
    <source>
        <dbReference type="EMBL" id="EKS49966.1"/>
    </source>
</evidence>
<gene>
    <name evidence="1" type="ORF">LRHMDP3_2077</name>
</gene>
<dbReference type="AlphaFoldDB" id="A0AB33XSM7"/>
<dbReference type="Proteomes" id="UP000009352">
    <property type="component" value="Unassembled WGS sequence"/>
</dbReference>
<proteinExistence type="predicted"/>
<dbReference type="EMBL" id="AMQX01000011">
    <property type="protein sequence ID" value="EKS49966.1"/>
    <property type="molecule type" value="Genomic_DNA"/>
</dbReference>
<name>A0AB33XSM7_LACRH</name>